<reference evidence="1" key="1">
    <citation type="submission" date="2024-05" db="EMBL/GenBank/DDBJ databases">
        <authorList>
            <person name="Badawy S."/>
            <person name="Skurnik M."/>
        </authorList>
    </citation>
    <scope>NUCLEOTIDE SEQUENCE</scope>
</reference>
<evidence type="ECO:0000313" key="1">
    <source>
        <dbReference type="EMBL" id="XBS49400.1"/>
    </source>
</evidence>
<organism evidence="1">
    <name type="scientific">Escherichia phage fEgEco12</name>
    <dbReference type="NCBI Taxonomy" id="3158837"/>
    <lineage>
        <taxon>Viruses</taxon>
        <taxon>Duplodnaviria</taxon>
        <taxon>Heunggongvirae</taxon>
        <taxon>Uroviricota</taxon>
        <taxon>Caudoviricetes</taxon>
    </lineage>
</organism>
<protein>
    <submittedName>
        <fullName evidence="1">Virion structural protein</fullName>
    </submittedName>
</protein>
<dbReference type="EMBL" id="PP777464">
    <property type="protein sequence ID" value="XBS49400.1"/>
    <property type="molecule type" value="Genomic_DNA"/>
</dbReference>
<accession>A0AAU7PH17</accession>
<sequence>MAVFSNLEGTMKKTFILGKNGAQIATNGNVVQIQNYTGTQLLPVSAGDPTANTHLVTLGYLNTHSGGGGGSGILRGTIAPSESIGVDGDAYFLVDSTNIIQIYIKDLGVWKPLQSTTPGTDSSYVTTEIVPVSAFTLVPGTTDQYTYSLPESVHGRGPDIMVQLQGDPGNIPLDTVFQTNVTVSGIGDITIDVIGQITDYTSVKVNIIGATTMTVPYSKLINQADWVVSSDEYTITIPASEHNQTPDNLYISIYSNKTPGSTAASPFELVITETQIDASGNVTFTSDEAFSGKIVISGK</sequence>
<proteinExistence type="predicted"/>
<name>A0AAU7PH17_9CAUD</name>